<dbReference type="AlphaFoldDB" id="A0A4Q1KFV6"/>
<evidence type="ECO:0000313" key="2">
    <source>
        <dbReference type="EMBL" id="RXR27258.1"/>
    </source>
</evidence>
<evidence type="ECO:0008006" key="4">
    <source>
        <dbReference type="Google" id="ProtNLM"/>
    </source>
</evidence>
<dbReference type="EMBL" id="SBKP01000013">
    <property type="protein sequence ID" value="RXR27258.1"/>
    <property type="molecule type" value="Genomic_DNA"/>
</dbReference>
<name>A0A4Q1KFV6_9SPHN</name>
<keyword evidence="1" id="KW-0732">Signal</keyword>
<keyword evidence="3" id="KW-1185">Reference proteome</keyword>
<gene>
    <name evidence="2" type="ORF">EQG66_12365</name>
</gene>
<dbReference type="Proteomes" id="UP000290958">
    <property type="component" value="Unassembled WGS sequence"/>
</dbReference>
<accession>A0A4Q1KFV6</accession>
<sequence length="108" mass="11551">MRFLAIFFVIGLLSTAVKAAEKPLPDGIKIIAVDQASTCQFLDIVSAMKFAMVSASKTSRAALIAALEKAKAKGADSAVITATTVSNNQHQYTLNAYRCERSANEVQK</sequence>
<reference evidence="3" key="1">
    <citation type="submission" date="2019-01" db="EMBL/GenBank/DDBJ databases">
        <title>Cytophagaceae bacterium strain CAR-16.</title>
        <authorList>
            <person name="Chen W.-M."/>
        </authorList>
    </citation>
    <scope>NUCLEOTIDE SEQUENCE [LARGE SCALE GENOMIC DNA]</scope>
    <source>
        <strain evidence="3">CHR27</strain>
    </source>
</reference>
<dbReference type="RefSeq" id="WP_129404901.1">
    <property type="nucleotide sequence ID" value="NZ_SBKP01000013.1"/>
</dbReference>
<organism evidence="2 3">
    <name type="scientific">Sphingobium fluviale</name>
    <dbReference type="NCBI Taxonomy" id="2506423"/>
    <lineage>
        <taxon>Bacteria</taxon>
        <taxon>Pseudomonadati</taxon>
        <taxon>Pseudomonadota</taxon>
        <taxon>Alphaproteobacteria</taxon>
        <taxon>Sphingomonadales</taxon>
        <taxon>Sphingomonadaceae</taxon>
        <taxon>Sphingobium</taxon>
    </lineage>
</organism>
<comment type="caution">
    <text evidence="2">The sequence shown here is derived from an EMBL/GenBank/DDBJ whole genome shotgun (WGS) entry which is preliminary data.</text>
</comment>
<feature type="chain" id="PRO_5020431434" description="DUF4156 domain-containing protein" evidence="1">
    <location>
        <begin position="20"/>
        <end position="108"/>
    </location>
</feature>
<proteinExistence type="predicted"/>
<evidence type="ECO:0000256" key="1">
    <source>
        <dbReference type="SAM" id="SignalP"/>
    </source>
</evidence>
<feature type="signal peptide" evidence="1">
    <location>
        <begin position="1"/>
        <end position="19"/>
    </location>
</feature>
<evidence type="ECO:0000313" key="3">
    <source>
        <dbReference type="Proteomes" id="UP000290958"/>
    </source>
</evidence>
<protein>
    <recommendedName>
        <fullName evidence="4">DUF4156 domain-containing protein</fullName>
    </recommendedName>
</protein>